<dbReference type="PANTHER" id="PTHR43792">
    <property type="entry name" value="GNAT FAMILY, PUTATIVE (AFU_ORTHOLOGUE AFUA_3G00765)-RELATED-RELATED"/>
    <property type="match status" value="1"/>
</dbReference>
<dbReference type="AlphaFoldDB" id="A0A2T1GMP9"/>
<protein>
    <submittedName>
        <fullName evidence="2">GNAT family N-acetyltransferase</fullName>
    </submittedName>
</protein>
<dbReference type="EMBL" id="PVWO01000012">
    <property type="protein sequence ID" value="PSB59182.1"/>
    <property type="molecule type" value="Genomic_DNA"/>
</dbReference>
<dbReference type="PROSITE" id="PS51186">
    <property type="entry name" value="GNAT"/>
    <property type="match status" value="1"/>
</dbReference>
<dbReference type="InterPro" id="IPR016181">
    <property type="entry name" value="Acyl_CoA_acyltransferase"/>
</dbReference>
<gene>
    <name evidence="2" type="ORF">C7B77_01970</name>
</gene>
<dbReference type="Gene3D" id="3.40.630.30">
    <property type="match status" value="1"/>
</dbReference>
<evidence type="ECO:0000313" key="3">
    <source>
        <dbReference type="Proteomes" id="UP000238937"/>
    </source>
</evidence>
<accession>A0A2T1GMP9</accession>
<dbReference type="PANTHER" id="PTHR43792:SF1">
    <property type="entry name" value="N-ACETYLTRANSFERASE DOMAIN-CONTAINING PROTEIN"/>
    <property type="match status" value="1"/>
</dbReference>
<dbReference type="InterPro" id="IPR000182">
    <property type="entry name" value="GNAT_dom"/>
</dbReference>
<keyword evidence="2" id="KW-0808">Transferase</keyword>
<dbReference type="RefSeq" id="WP_106299802.1">
    <property type="nucleotide sequence ID" value="NZ_PVWO01000012.1"/>
</dbReference>
<dbReference type="GO" id="GO:0016747">
    <property type="term" value="F:acyltransferase activity, transferring groups other than amino-acyl groups"/>
    <property type="evidence" value="ECO:0007669"/>
    <property type="project" value="InterPro"/>
</dbReference>
<organism evidence="2 3">
    <name type="scientific">Chamaesiphon polymorphus CCALA 037</name>
    <dbReference type="NCBI Taxonomy" id="2107692"/>
    <lineage>
        <taxon>Bacteria</taxon>
        <taxon>Bacillati</taxon>
        <taxon>Cyanobacteriota</taxon>
        <taxon>Cyanophyceae</taxon>
        <taxon>Gomontiellales</taxon>
        <taxon>Chamaesiphonaceae</taxon>
        <taxon>Chamaesiphon</taxon>
    </lineage>
</organism>
<name>A0A2T1GMP9_9CYAN</name>
<evidence type="ECO:0000259" key="1">
    <source>
        <dbReference type="PROSITE" id="PS51186"/>
    </source>
</evidence>
<dbReference type="Pfam" id="PF13302">
    <property type="entry name" value="Acetyltransf_3"/>
    <property type="match status" value="1"/>
</dbReference>
<dbReference type="Proteomes" id="UP000238937">
    <property type="component" value="Unassembled WGS sequence"/>
</dbReference>
<dbReference type="InterPro" id="IPR051531">
    <property type="entry name" value="N-acetyltransferase"/>
</dbReference>
<sequence>MAELIEFETERLRLRQWIESDREPFARLCADPQVMEFFPNILDRAASDAMVDRLQALISDRGWGFWAVELKADNNFIGFVGLHVPTANLPCSPCVEIGWRLASPYWGKGYASEAASEVLKVGFDRINLPEIVSFTATLNRRSYTLMERLGMTREAETFEHPLVPEGHRLREHYLYRLSRDKWQSDR</sequence>
<reference evidence="2 3" key="1">
    <citation type="submission" date="2018-03" db="EMBL/GenBank/DDBJ databases">
        <title>The ancient ancestry and fast evolution of plastids.</title>
        <authorList>
            <person name="Moore K.R."/>
            <person name="Magnabosco C."/>
            <person name="Momper L."/>
            <person name="Gold D.A."/>
            <person name="Bosak T."/>
            <person name="Fournier G.P."/>
        </authorList>
    </citation>
    <scope>NUCLEOTIDE SEQUENCE [LARGE SCALE GENOMIC DNA]</scope>
    <source>
        <strain evidence="2 3">CCALA 037</strain>
    </source>
</reference>
<proteinExistence type="predicted"/>
<keyword evidence="3" id="KW-1185">Reference proteome</keyword>
<dbReference type="SUPFAM" id="SSF55729">
    <property type="entry name" value="Acyl-CoA N-acyltransferases (Nat)"/>
    <property type="match status" value="1"/>
</dbReference>
<dbReference type="OrthoDB" id="9785602at2"/>
<feature type="domain" description="N-acetyltransferase" evidence="1">
    <location>
        <begin position="12"/>
        <end position="180"/>
    </location>
</feature>
<comment type="caution">
    <text evidence="2">The sequence shown here is derived from an EMBL/GenBank/DDBJ whole genome shotgun (WGS) entry which is preliminary data.</text>
</comment>
<evidence type="ECO:0000313" key="2">
    <source>
        <dbReference type="EMBL" id="PSB59182.1"/>
    </source>
</evidence>